<dbReference type="GO" id="GO:0003677">
    <property type="term" value="F:DNA binding"/>
    <property type="evidence" value="ECO:0007669"/>
    <property type="project" value="UniProtKB-KW"/>
</dbReference>
<keyword evidence="7" id="KW-0804">Transcription</keyword>
<dbReference type="FunFam" id="4.10.1100.10:FF:000001">
    <property type="entry name" value="Squamosa promoter-binding-like protein 14"/>
    <property type="match status" value="1"/>
</dbReference>
<keyword evidence="5" id="KW-0805">Transcription regulation</keyword>
<evidence type="ECO:0000256" key="4">
    <source>
        <dbReference type="ARBA" id="ARBA00022833"/>
    </source>
</evidence>
<evidence type="ECO:0000313" key="13">
    <source>
        <dbReference type="Proteomes" id="UP000327085"/>
    </source>
</evidence>
<keyword evidence="4" id="KW-0862">Zinc</keyword>
<feature type="region of interest" description="Disordered" evidence="10">
    <location>
        <begin position="34"/>
        <end position="90"/>
    </location>
</feature>
<dbReference type="OMA" id="KGPYEFG"/>
<dbReference type="AlphaFoldDB" id="A0A5E4EX05"/>
<evidence type="ECO:0000256" key="10">
    <source>
        <dbReference type="SAM" id="MobiDB-lite"/>
    </source>
</evidence>
<evidence type="ECO:0000256" key="5">
    <source>
        <dbReference type="ARBA" id="ARBA00023015"/>
    </source>
</evidence>
<dbReference type="PANTHER" id="PTHR31251:SF74">
    <property type="entry name" value="SQUAMOSA PROMOTER-BINDING-LIKE PROTEIN 2"/>
    <property type="match status" value="1"/>
</dbReference>
<keyword evidence="2" id="KW-0479">Metal-binding</keyword>
<name>A0A5E4EX05_PRUDU</name>
<evidence type="ECO:0000256" key="8">
    <source>
        <dbReference type="ARBA" id="ARBA00023242"/>
    </source>
</evidence>
<dbReference type="EMBL" id="CABIKO010000040">
    <property type="protein sequence ID" value="VVA20002.1"/>
    <property type="molecule type" value="Genomic_DNA"/>
</dbReference>
<dbReference type="GO" id="GO:0008270">
    <property type="term" value="F:zinc ion binding"/>
    <property type="evidence" value="ECO:0007669"/>
    <property type="project" value="UniProtKB-KW"/>
</dbReference>
<evidence type="ECO:0000256" key="6">
    <source>
        <dbReference type="ARBA" id="ARBA00023125"/>
    </source>
</evidence>
<protein>
    <submittedName>
        <fullName evidence="12">PREDICTED: squamosa</fullName>
    </submittedName>
</protein>
<dbReference type="SUPFAM" id="SSF103612">
    <property type="entry name" value="SBT domain"/>
    <property type="match status" value="1"/>
</dbReference>
<evidence type="ECO:0000256" key="1">
    <source>
        <dbReference type="ARBA" id="ARBA00004123"/>
    </source>
</evidence>
<dbReference type="GO" id="GO:0005634">
    <property type="term" value="C:nucleus"/>
    <property type="evidence" value="ECO:0007669"/>
    <property type="project" value="UniProtKB-SubCell"/>
</dbReference>
<gene>
    <name evidence="12" type="ORF">ALMOND_2B011441</name>
</gene>
<keyword evidence="6" id="KW-0238">DNA-binding</keyword>
<dbReference type="Proteomes" id="UP000327085">
    <property type="component" value="Chromosome 1"/>
</dbReference>
<dbReference type="InterPro" id="IPR004333">
    <property type="entry name" value="SBP_dom"/>
</dbReference>
<dbReference type="InterPro" id="IPR036893">
    <property type="entry name" value="SBP_sf"/>
</dbReference>
<dbReference type="Pfam" id="PF03110">
    <property type="entry name" value="SBP"/>
    <property type="match status" value="1"/>
</dbReference>
<sequence>MNSVLLMEWNEKPPSLWDLENLFMFGPKVADNPKKLQPADWGIEGERGMNSESFYSTGGDGGSGVSGSDLGDGSSKSSKSASVSSSVGESKKPNFNLDAFEGFPNDFIHKNESAKAEALGSSPTHEVSAGSGEPLLSLKLGKRMYFEDVCAGNNPKSSSLSVISSSMAKTKRSKSTGQSAFAPHCQVEGCNIDLSSAKDYHRKHRICANHSKSPKVVVEGVERRFCQQCSRFHGLSEFDEKKRSCRRRLSDHNARRRKPQTEALRNPTRLSSSLFSTDERQQMSLVLDQAPSVFTRHPSNLTWDGACSFKFGQTKEYFPKPAKGGGTGGQLNLANNGIPSSITMLYHDSSGLSPSKGTAAEVLNRGAEESMISFNLGATQDYHRALSLLSTSSWVSGEAKPVALDNNTNQNYQNNIPQPGMQAMTQGLPVSSGYWQTQHLSLNTQEAHVSHSHSNGSSRFHQDLHQFKGPYEFGYQTNQFN</sequence>
<dbReference type="PROSITE" id="PS51141">
    <property type="entry name" value="ZF_SBP"/>
    <property type="match status" value="1"/>
</dbReference>
<comment type="subcellular location">
    <subcellularLocation>
        <location evidence="1">Nucleus</location>
    </subcellularLocation>
</comment>
<keyword evidence="8" id="KW-0539">Nucleus</keyword>
<dbReference type="PANTHER" id="PTHR31251">
    <property type="entry name" value="SQUAMOSA PROMOTER-BINDING-LIKE PROTEIN 4"/>
    <property type="match status" value="1"/>
</dbReference>
<evidence type="ECO:0000256" key="9">
    <source>
        <dbReference type="PROSITE-ProRule" id="PRU00470"/>
    </source>
</evidence>
<dbReference type="Gene3D" id="4.10.1100.10">
    <property type="entry name" value="Transcription factor, SBP-box domain"/>
    <property type="match status" value="1"/>
</dbReference>
<feature type="compositionally biased region" description="Low complexity" evidence="10">
    <location>
        <begin position="66"/>
        <end position="88"/>
    </location>
</feature>
<dbReference type="Gramene" id="VVA20002">
    <property type="protein sequence ID" value="VVA20002"/>
    <property type="gene ID" value="Prudul26B011441"/>
</dbReference>
<evidence type="ECO:0000256" key="7">
    <source>
        <dbReference type="ARBA" id="ARBA00023163"/>
    </source>
</evidence>
<accession>A0A5E4EX05</accession>
<evidence type="ECO:0000259" key="11">
    <source>
        <dbReference type="PROSITE" id="PS51141"/>
    </source>
</evidence>
<reference evidence="13" key="1">
    <citation type="journal article" date="2020" name="Plant J.">
        <title>Transposons played a major role in the diversification between the closely related almond and peach genomes: results from the almond genome sequence.</title>
        <authorList>
            <person name="Alioto T."/>
            <person name="Alexiou K.G."/>
            <person name="Bardil A."/>
            <person name="Barteri F."/>
            <person name="Castanera R."/>
            <person name="Cruz F."/>
            <person name="Dhingra A."/>
            <person name="Duval H."/>
            <person name="Fernandez I Marti A."/>
            <person name="Frias L."/>
            <person name="Galan B."/>
            <person name="Garcia J.L."/>
            <person name="Howad W."/>
            <person name="Gomez-Garrido J."/>
            <person name="Gut M."/>
            <person name="Julca I."/>
            <person name="Morata J."/>
            <person name="Puigdomenech P."/>
            <person name="Ribeca P."/>
            <person name="Rubio Cabetas M.J."/>
            <person name="Vlasova A."/>
            <person name="Wirthensohn M."/>
            <person name="Garcia-Mas J."/>
            <person name="Gabaldon T."/>
            <person name="Casacuberta J.M."/>
            <person name="Arus P."/>
        </authorList>
    </citation>
    <scope>NUCLEOTIDE SEQUENCE [LARGE SCALE GENOMIC DNA]</scope>
    <source>
        <strain evidence="13">cv. Texas</strain>
    </source>
</reference>
<evidence type="ECO:0000313" key="12">
    <source>
        <dbReference type="EMBL" id="VVA20002.1"/>
    </source>
</evidence>
<dbReference type="FunCoup" id="A0A5E4EX05">
    <property type="interactions" value="485"/>
</dbReference>
<feature type="region of interest" description="Disordered" evidence="10">
    <location>
        <begin position="249"/>
        <end position="270"/>
    </location>
</feature>
<dbReference type="InterPro" id="IPR044817">
    <property type="entry name" value="SBP-like"/>
</dbReference>
<evidence type="ECO:0000256" key="3">
    <source>
        <dbReference type="ARBA" id="ARBA00022771"/>
    </source>
</evidence>
<dbReference type="InParanoid" id="A0A5E4EX05"/>
<evidence type="ECO:0000256" key="2">
    <source>
        <dbReference type="ARBA" id="ARBA00022723"/>
    </source>
</evidence>
<keyword evidence="3 9" id="KW-0863">Zinc-finger</keyword>
<proteinExistence type="predicted"/>
<organism evidence="12 13">
    <name type="scientific">Prunus dulcis</name>
    <name type="common">Almond</name>
    <name type="synonym">Amygdalus dulcis</name>
    <dbReference type="NCBI Taxonomy" id="3755"/>
    <lineage>
        <taxon>Eukaryota</taxon>
        <taxon>Viridiplantae</taxon>
        <taxon>Streptophyta</taxon>
        <taxon>Embryophyta</taxon>
        <taxon>Tracheophyta</taxon>
        <taxon>Spermatophyta</taxon>
        <taxon>Magnoliopsida</taxon>
        <taxon>eudicotyledons</taxon>
        <taxon>Gunneridae</taxon>
        <taxon>Pentapetalae</taxon>
        <taxon>rosids</taxon>
        <taxon>fabids</taxon>
        <taxon>Rosales</taxon>
        <taxon>Rosaceae</taxon>
        <taxon>Amygdaloideae</taxon>
        <taxon>Amygdaleae</taxon>
        <taxon>Prunus</taxon>
    </lineage>
</organism>
<feature type="domain" description="SBP-type" evidence="11">
    <location>
        <begin position="182"/>
        <end position="259"/>
    </location>
</feature>